<evidence type="ECO:0000256" key="1">
    <source>
        <dbReference type="SAM" id="SignalP"/>
    </source>
</evidence>
<feature type="chain" id="PRO_5012827922" evidence="1">
    <location>
        <begin position="28"/>
        <end position="385"/>
    </location>
</feature>
<evidence type="ECO:0000313" key="2">
    <source>
        <dbReference type="EMBL" id="OYD59357.1"/>
    </source>
</evidence>
<dbReference type="Proteomes" id="UP000215059">
    <property type="component" value="Unassembled WGS sequence"/>
</dbReference>
<dbReference type="AlphaFoldDB" id="A0A235FEK0"/>
<accession>A0A235FEK0</accession>
<evidence type="ECO:0000313" key="3">
    <source>
        <dbReference type="Proteomes" id="UP000215059"/>
    </source>
</evidence>
<dbReference type="InterPro" id="IPR011047">
    <property type="entry name" value="Quinoprotein_ADH-like_sf"/>
</dbReference>
<reference evidence="2 3" key="1">
    <citation type="submission" date="2017-07" db="EMBL/GenBank/DDBJ databases">
        <title>Fictibacillus sp. nov. GDSW-R2A3 Genome sequencing and assembly.</title>
        <authorList>
            <person name="Mayilraj S."/>
        </authorList>
    </citation>
    <scope>NUCLEOTIDE SEQUENCE [LARGE SCALE GENOMIC DNA]</scope>
    <source>
        <strain evidence="2 3">GDSW-R2A3</strain>
    </source>
</reference>
<protein>
    <submittedName>
        <fullName evidence="2">Uncharacterized protein</fullName>
    </submittedName>
</protein>
<comment type="caution">
    <text evidence="2">The sequence shown here is derived from an EMBL/GenBank/DDBJ whole genome shotgun (WGS) entry which is preliminary data.</text>
</comment>
<organism evidence="2 3">
    <name type="scientific">Fictibacillus aquaticus</name>
    <dbReference type="NCBI Taxonomy" id="2021314"/>
    <lineage>
        <taxon>Bacteria</taxon>
        <taxon>Bacillati</taxon>
        <taxon>Bacillota</taxon>
        <taxon>Bacilli</taxon>
        <taxon>Bacillales</taxon>
        <taxon>Fictibacillaceae</taxon>
        <taxon>Fictibacillus</taxon>
    </lineage>
</organism>
<dbReference type="SUPFAM" id="SSF50998">
    <property type="entry name" value="Quinoprotein alcohol dehydrogenase-like"/>
    <property type="match status" value="1"/>
</dbReference>
<gene>
    <name evidence="2" type="ORF">CGZ90_05565</name>
</gene>
<feature type="signal peptide" evidence="1">
    <location>
        <begin position="1"/>
        <end position="27"/>
    </location>
</feature>
<dbReference type="OrthoDB" id="1091598at2"/>
<dbReference type="EMBL" id="NOII01000001">
    <property type="protein sequence ID" value="OYD59357.1"/>
    <property type="molecule type" value="Genomic_DNA"/>
</dbReference>
<proteinExistence type="predicted"/>
<name>A0A235FEK0_9BACL</name>
<sequence length="385" mass="43899">MFKKFVSLAAVLALLLSFSLTAPSAYAYSSSLAKSYESPKVSNVHNVALGYNGYKGTYSSKEFKLYNGSNRQLFHYKTRNTITAAKIAKDTSVYLIEEINSNKVYLTALFSSGKLKWKKTLAYGSAGLDVTPGGKLFFHGFNLKASNWHLFNIETKSGNSLWIRTFSGQAFYTGTGNVIDLDYYDNQDHVKVLGTSVKGRQLLSHPIEDGYDYQYAITSLQGNYAVIAQKGALADYYIYLFDKSNRLLNSFNFKSDHRGMQYNDKGEFVIAYDWRSLKLRWFDVTGKMVSNVTVPSTVNRAITNTRAVKVDSYKNIYFLNEYSVPDTFSLFKVTKDGKLTAKTSIKGQRLVNTFDYVEYRQDFSKGLLFQRYYNGSYIYSHYTYR</sequence>
<dbReference type="RefSeq" id="WP_094251318.1">
    <property type="nucleotide sequence ID" value="NZ_JBHLXL010000001.1"/>
</dbReference>
<keyword evidence="1" id="KW-0732">Signal</keyword>
<keyword evidence="3" id="KW-1185">Reference proteome</keyword>